<organism evidence="2 3">
    <name type="scientific">Kwoniella newhampshirensis</name>
    <dbReference type="NCBI Taxonomy" id="1651941"/>
    <lineage>
        <taxon>Eukaryota</taxon>
        <taxon>Fungi</taxon>
        <taxon>Dikarya</taxon>
        <taxon>Basidiomycota</taxon>
        <taxon>Agaricomycotina</taxon>
        <taxon>Tremellomycetes</taxon>
        <taxon>Tremellales</taxon>
        <taxon>Cryptococcaceae</taxon>
        <taxon>Kwoniella</taxon>
    </lineage>
</organism>
<dbReference type="KEGG" id="kne:92181803"/>
<name>A0AAW0YKG7_9TREE</name>
<protein>
    <submittedName>
        <fullName evidence="2">Uncharacterized protein</fullName>
    </submittedName>
</protein>
<evidence type="ECO:0000313" key="3">
    <source>
        <dbReference type="Proteomes" id="UP001388673"/>
    </source>
</evidence>
<dbReference type="GeneID" id="92181803"/>
<dbReference type="EMBL" id="JBCAWK010000008">
    <property type="protein sequence ID" value="KAK8850626.1"/>
    <property type="molecule type" value="Genomic_DNA"/>
</dbReference>
<gene>
    <name evidence="2" type="ORF">IAR55_004545</name>
</gene>
<reference evidence="2 3" key="1">
    <citation type="journal article" date="2024" name="bioRxiv">
        <title>Comparative genomics of Cryptococcus and Kwoniella reveals pathogenesis evolution and contrasting karyotype dynamics via intercentromeric recombination or chromosome fusion.</title>
        <authorList>
            <person name="Coelho M.A."/>
            <person name="David-Palma M."/>
            <person name="Shea T."/>
            <person name="Bowers K."/>
            <person name="McGinley-Smith S."/>
            <person name="Mohammad A.W."/>
            <person name="Gnirke A."/>
            <person name="Yurkov A.M."/>
            <person name="Nowrousian M."/>
            <person name="Sun S."/>
            <person name="Cuomo C.A."/>
            <person name="Heitman J."/>
        </authorList>
    </citation>
    <scope>NUCLEOTIDE SEQUENCE [LARGE SCALE GENOMIC DNA]</scope>
    <source>
        <strain evidence="2 3">CBS 13917</strain>
    </source>
</reference>
<dbReference type="RefSeq" id="XP_066802057.1">
    <property type="nucleotide sequence ID" value="XM_066947643.1"/>
</dbReference>
<dbReference type="AlphaFoldDB" id="A0AAW0YKG7"/>
<dbReference type="Proteomes" id="UP001388673">
    <property type="component" value="Unassembled WGS sequence"/>
</dbReference>
<accession>A0AAW0YKG7</accession>
<sequence>MRLVCSSSPGSEAWQGSQRWRRADRGVDTALAGGSQREDQLGSRGEDTAFGAYILSTLQENAGFLVKFSPTDESTRYSTYSLWNKAPKSDTPAPSTPLAAIEHAEISPQLMEYFAFKALPGQTGDEGTCHEMVERIVQQIAEMDYAFKRFLWL</sequence>
<comment type="caution">
    <text evidence="2">The sequence shown here is derived from an EMBL/GenBank/DDBJ whole genome shotgun (WGS) entry which is preliminary data.</text>
</comment>
<evidence type="ECO:0000256" key="1">
    <source>
        <dbReference type="SAM" id="MobiDB-lite"/>
    </source>
</evidence>
<proteinExistence type="predicted"/>
<feature type="compositionally biased region" description="Polar residues" evidence="1">
    <location>
        <begin position="1"/>
        <end position="18"/>
    </location>
</feature>
<evidence type="ECO:0000313" key="2">
    <source>
        <dbReference type="EMBL" id="KAK8850626.1"/>
    </source>
</evidence>
<keyword evidence="3" id="KW-1185">Reference proteome</keyword>
<feature type="region of interest" description="Disordered" evidence="1">
    <location>
        <begin position="1"/>
        <end position="20"/>
    </location>
</feature>